<proteinExistence type="predicted"/>
<dbReference type="Gene3D" id="2.60.120.650">
    <property type="entry name" value="Cupin"/>
    <property type="match status" value="1"/>
</dbReference>
<organism evidence="2 3">
    <name type="scientific">Malassezia sympodialis (strain ATCC 42132)</name>
    <name type="common">Atopic eczema-associated yeast</name>
    <dbReference type="NCBI Taxonomy" id="1230383"/>
    <lineage>
        <taxon>Eukaryota</taxon>
        <taxon>Fungi</taxon>
        <taxon>Dikarya</taxon>
        <taxon>Basidiomycota</taxon>
        <taxon>Ustilaginomycotina</taxon>
        <taxon>Malasseziomycetes</taxon>
        <taxon>Malasseziales</taxon>
        <taxon>Malasseziaceae</taxon>
        <taxon>Malassezia</taxon>
    </lineage>
</organism>
<dbReference type="InterPro" id="IPR003347">
    <property type="entry name" value="JmjC_dom"/>
</dbReference>
<dbReference type="Pfam" id="PF13621">
    <property type="entry name" value="Cupin_8"/>
    <property type="match status" value="1"/>
</dbReference>
<keyword evidence="3" id="KW-1185">Reference proteome</keyword>
<dbReference type="Proteomes" id="UP000186303">
    <property type="component" value="Chromosome 3"/>
</dbReference>
<dbReference type="VEuPathDB" id="FungiDB:MSYG_1969"/>
<dbReference type="SUPFAM" id="SSF51197">
    <property type="entry name" value="Clavaminate synthase-like"/>
    <property type="match status" value="1"/>
</dbReference>
<dbReference type="OrthoDB" id="47172at2759"/>
<dbReference type="EMBL" id="LT671823">
    <property type="protein sequence ID" value="SHO77627.1"/>
    <property type="molecule type" value="Genomic_DNA"/>
</dbReference>
<reference evidence="3" key="1">
    <citation type="journal article" date="2017" name="Nucleic Acids Res.">
        <title>Proteogenomics produces comprehensive and highly accurate protein-coding gene annotation in a complete genome assembly of Malassezia sympodialis.</title>
        <authorList>
            <person name="Zhu Y."/>
            <person name="Engstroem P.G."/>
            <person name="Tellgren-Roth C."/>
            <person name="Baudo C.D."/>
            <person name="Kennell J.C."/>
            <person name="Sun S."/>
            <person name="Billmyre R.B."/>
            <person name="Schroeder M.S."/>
            <person name="Andersson A."/>
            <person name="Holm T."/>
            <person name="Sigurgeirsson B."/>
            <person name="Wu G."/>
            <person name="Sankaranarayanan S.R."/>
            <person name="Siddharthan R."/>
            <person name="Sanyal K."/>
            <person name="Lundeberg J."/>
            <person name="Nystedt B."/>
            <person name="Boekhout T."/>
            <person name="Dawson T.L. Jr."/>
            <person name="Heitman J."/>
            <person name="Scheynius A."/>
            <person name="Lehtioe J."/>
        </authorList>
    </citation>
    <scope>NUCLEOTIDE SEQUENCE [LARGE SCALE GENOMIC DNA]</scope>
    <source>
        <strain evidence="3">ATCC 42132</strain>
    </source>
</reference>
<dbReference type="SMART" id="SM00558">
    <property type="entry name" value="JmjC"/>
    <property type="match status" value="1"/>
</dbReference>
<dbReference type="PANTHER" id="PTHR12461">
    <property type="entry name" value="HYPOXIA-INDUCIBLE FACTOR 1 ALPHA INHIBITOR-RELATED"/>
    <property type="match status" value="1"/>
</dbReference>
<protein>
    <recommendedName>
        <fullName evidence="1">JmjC domain-containing protein</fullName>
    </recommendedName>
</protein>
<dbReference type="InterPro" id="IPR041667">
    <property type="entry name" value="Cupin_8"/>
</dbReference>
<evidence type="ECO:0000313" key="2">
    <source>
        <dbReference type="EMBL" id="SHO77627.1"/>
    </source>
</evidence>
<gene>
    <name evidence="2" type="ORF">MSYG_1969</name>
</gene>
<dbReference type="PANTHER" id="PTHR12461:SF94">
    <property type="entry name" value="JMJC DOMAIN-CONTAINING PROTEIN"/>
    <property type="match status" value="1"/>
</dbReference>
<dbReference type="STRING" id="1230383.A0A1M8A5K9"/>
<name>A0A1M8A5K9_MALS4</name>
<feature type="domain" description="JmjC" evidence="1">
    <location>
        <begin position="260"/>
        <end position="422"/>
    </location>
</feature>
<dbReference type="PROSITE" id="PS51184">
    <property type="entry name" value="JMJC"/>
    <property type="match status" value="1"/>
</dbReference>
<sequence>MALVRSVVGQVLERGAPRSPARRALRRCARSLEGGTEAVREACVQVLRHSEAACLVYPYEHVPASLRAERADALFLACAFALAHDPASRPASFWLKCVHDLDRVLIVAPPDGARVALAHALIAAVQAHCDACDASDQRAPRKRLRHAIEAPRRSLPTASAPVHEYAEPPDLGTFQRHCVSNVCAYGRPFVARQFAQSWPALERWQDPAYLLHRAGPGRHVPVESGRTYTDPQWGQGLWPWAAFLAHIQWGRASAPRAPTLYLAQHTLLTQFPWLADDFTTPAYAVHGTKSPAAHGRAAPVVQVWMGPAATTSPAHTDPYYNCYVQVVGHKLVWLAPPPSDSTGGLCVHGGPEDEDVYTRWMSNTSRVDVFGPLDAAPAAFQAQVAPCAEWVYLHPGDLLFVPPGWWHAMQSTTQSLSVSFWF</sequence>
<evidence type="ECO:0000259" key="1">
    <source>
        <dbReference type="PROSITE" id="PS51184"/>
    </source>
</evidence>
<evidence type="ECO:0000313" key="3">
    <source>
        <dbReference type="Proteomes" id="UP000186303"/>
    </source>
</evidence>
<dbReference type="CDD" id="cd02208">
    <property type="entry name" value="cupin_RmlC-like"/>
    <property type="match status" value="1"/>
</dbReference>
<accession>A0A1M8A5K9</accession>
<dbReference type="AlphaFoldDB" id="A0A1M8A5K9"/>